<keyword evidence="10" id="KW-0496">Mitochondrion</keyword>
<dbReference type="InterPro" id="IPR014314">
    <property type="entry name" value="Succ_DH_cytb556"/>
</dbReference>
<evidence type="ECO:0000256" key="5">
    <source>
        <dbReference type="ARBA" id="ARBA00022989"/>
    </source>
</evidence>
<keyword evidence="3 9" id="KW-0812">Transmembrane</keyword>
<name>V9NEV8_RHOPU</name>
<reference evidence="10" key="1">
    <citation type="journal article" date="2014" name="Mitochondrial DNA">
        <title>Complete mitochondrial genome of sublittoral macroalga Rhodymenia pseudopalmata (Rhodymeniales, Rhodophyta).</title>
        <authorList>
            <person name="Kim K.M."/>
            <person name="Yang E.C."/>
            <person name="Yi G."/>
            <person name="Yoon H.S."/>
        </authorList>
    </citation>
    <scope>NUCLEOTIDE SEQUENCE</scope>
</reference>
<keyword evidence="5 9" id="KW-1133">Transmembrane helix</keyword>
<dbReference type="RefSeq" id="YP_008994215.1">
    <property type="nucleotide sequence ID" value="NC_023252.1"/>
</dbReference>
<evidence type="ECO:0000256" key="6">
    <source>
        <dbReference type="ARBA" id="ARBA00023004"/>
    </source>
</evidence>
<keyword evidence="4 8" id="KW-0479">Metal-binding</keyword>
<evidence type="ECO:0000256" key="9">
    <source>
        <dbReference type="SAM" id="Phobius"/>
    </source>
</evidence>
<feature type="transmembrane region" description="Helical" evidence="9">
    <location>
        <begin position="106"/>
        <end position="125"/>
    </location>
</feature>
<dbReference type="Pfam" id="PF01127">
    <property type="entry name" value="Sdh_cyt"/>
    <property type="match status" value="1"/>
</dbReference>
<protein>
    <submittedName>
        <fullName evidence="10">Succinate:cytochrome c oxidoreductase subunit 3</fullName>
    </submittedName>
</protein>
<evidence type="ECO:0000313" key="10">
    <source>
        <dbReference type="EMBL" id="AGO19267.1"/>
    </source>
</evidence>
<sequence length="126" mass="14916">MSKAFNRPISPHLSIYIPQHSSLFSIWHRISGVVLAIILFFTVSIPEIFFTFELTYFLFKLPTLAYWITEFNYIGFILVFSYHGLNGFRHIIWDLLLYLKQTSIKLSSVFLIIFMSIILMRIILIF</sequence>
<dbReference type="PANTHER" id="PTHR10978">
    <property type="entry name" value="SUCCINATE DEHYDROGENASE CYTOCHROME B560 SUBUNIT"/>
    <property type="match status" value="1"/>
</dbReference>
<dbReference type="NCBIfam" id="TIGR02970">
    <property type="entry name" value="succ_dehyd_cytB"/>
    <property type="match status" value="1"/>
</dbReference>
<dbReference type="PIRSF" id="PIRSF000178">
    <property type="entry name" value="SDH_cyt_b560"/>
    <property type="match status" value="1"/>
</dbReference>
<dbReference type="Gene3D" id="1.20.1300.10">
    <property type="entry name" value="Fumarate reductase/succinate dehydrogenase, transmembrane subunit"/>
    <property type="match status" value="1"/>
</dbReference>
<dbReference type="GO" id="GO:0046872">
    <property type="term" value="F:metal ion binding"/>
    <property type="evidence" value="ECO:0007669"/>
    <property type="project" value="UniProtKB-KW"/>
</dbReference>
<dbReference type="SUPFAM" id="SSF81343">
    <property type="entry name" value="Fumarate reductase respiratory complex transmembrane subunits"/>
    <property type="match status" value="1"/>
</dbReference>
<dbReference type="GO" id="GO:0006099">
    <property type="term" value="P:tricarboxylic acid cycle"/>
    <property type="evidence" value="ECO:0007669"/>
    <property type="project" value="InterPro"/>
</dbReference>
<evidence type="ECO:0000256" key="1">
    <source>
        <dbReference type="ARBA" id="ARBA00004370"/>
    </source>
</evidence>
<evidence type="ECO:0000256" key="3">
    <source>
        <dbReference type="ARBA" id="ARBA00022692"/>
    </source>
</evidence>
<evidence type="ECO:0000256" key="8">
    <source>
        <dbReference type="PIRSR" id="PIRSR000178-1"/>
    </source>
</evidence>
<dbReference type="GO" id="GO:0005739">
    <property type="term" value="C:mitochondrion"/>
    <property type="evidence" value="ECO:0007669"/>
    <property type="project" value="GOC"/>
</dbReference>
<dbReference type="InterPro" id="IPR034804">
    <property type="entry name" value="SQR/QFR_C/D"/>
</dbReference>
<dbReference type="CDD" id="cd03499">
    <property type="entry name" value="SQR_TypeC_SdhC"/>
    <property type="match status" value="1"/>
</dbReference>
<geneLocation type="mitochondrion" evidence="10"/>
<dbReference type="InterPro" id="IPR000701">
    <property type="entry name" value="SuccDH_FuR_B_TM-su"/>
</dbReference>
<dbReference type="GO" id="GO:0016020">
    <property type="term" value="C:membrane"/>
    <property type="evidence" value="ECO:0007669"/>
    <property type="project" value="UniProtKB-SubCell"/>
</dbReference>
<dbReference type="EMBL" id="KC875852">
    <property type="protein sequence ID" value="AGO19267.1"/>
    <property type="molecule type" value="Genomic_DNA"/>
</dbReference>
<dbReference type="GO" id="GO:0009055">
    <property type="term" value="F:electron transfer activity"/>
    <property type="evidence" value="ECO:0007669"/>
    <property type="project" value="InterPro"/>
</dbReference>
<dbReference type="GeneID" id="18129119"/>
<feature type="transmembrane region" description="Helical" evidence="9">
    <location>
        <begin position="64"/>
        <end position="85"/>
    </location>
</feature>
<gene>
    <name evidence="10" type="primary">sdh3</name>
    <name evidence="10" type="ORF">Rhody.mt.17</name>
</gene>
<comment type="cofactor">
    <cofactor evidence="8">
        <name>heme</name>
        <dbReference type="ChEBI" id="CHEBI:30413"/>
    </cofactor>
    <text evidence="8">The heme is bound between the two transmembrane subunits.</text>
</comment>
<feature type="binding site" description="axial binding residue" evidence="8">
    <location>
        <position position="83"/>
    </location>
    <ligand>
        <name>heme</name>
        <dbReference type="ChEBI" id="CHEBI:30413"/>
        <note>ligand shared with second transmembrane subunit</note>
    </ligand>
    <ligandPart>
        <name>Fe</name>
        <dbReference type="ChEBI" id="CHEBI:18248"/>
    </ligandPart>
</feature>
<proteinExistence type="predicted"/>
<comment type="subcellular location">
    <subcellularLocation>
        <location evidence="1">Membrane</location>
    </subcellularLocation>
</comment>
<keyword evidence="7 9" id="KW-0472">Membrane</keyword>
<keyword evidence="6 8" id="KW-0408">Iron</keyword>
<organism evidence="10">
    <name type="scientific">Rhodymenia pseudopalmata</name>
    <name type="common">Red alga</name>
    <dbReference type="NCBI Taxonomy" id="31502"/>
    <lineage>
        <taxon>Eukaryota</taxon>
        <taxon>Rhodophyta</taxon>
        <taxon>Florideophyceae</taxon>
        <taxon>Rhodymeniophycidae</taxon>
        <taxon>Rhodymeniales</taxon>
        <taxon>Rhodymeniaceae</taxon>
        <taxon>Rhodymenia</taxon>
    </lineage>
</organism>
<dbReference type="GO" id="GO:0006121">
    <property type="term" value="P:mitochondrial electron transport, succinate to ubiquinone"/>
    <property type="evidence" value="ECO:0007669"/>
    <property type="project" value="TreeGrafter"/>
</dbReference>
<dbReference type="AlphaFoldDB" id="V9NEV8"/>
<feature type="transmembrane region" description="Helical" evidence="9">
    <location>
        <begin position="30"/>
        <end position="52"/>
    </location>
</feature>
<evidence type="ECO:0000256" key="4">
    <source>
        <dbReference type="ARBA" id="ARBA00022723"/>
    </source>
</evidence>
<dbReference type="PANTHER" id="PTHR10978:SF5">
    <property type="entry name" value="SUCCINATE DEHYDROGENASE CYTOCHROME B560 SUBUNIT, MITOCHONDRIAL"/>
    <property type="match status" value="1"/>
</dbReference>
<evidence type="ECO:0000256" key="7">
    <source>
        <dbReference type="ARBA" id="ARBA00023136"/>
    </source>
</evidence>
<accession>V9NEV8</accession>
<keyword evidence="2 8" id="KW-0349">Heme</keyword>
<evidence type="ECO:0000256" key="2">
    <source>
        <dbReference type="ARBA" id="ARBA00022617"/>
    </source>
</evidence>